<dbReference type="Pfam" id="PF01061">
    <property type="entry name" value="ABC2_membrane"/>
    <property type="match status" value="1"/>
</dbReference>
<keyword evidence="4 6" id="KW-0472">Membrane</keyword>
<dbReference type="GO" id="GO:0046677">
    <property type="term" value="P:response to antibiotic"/>
    <property type="evidence" value="ECO:0007669"/>
    <property type="project" value="UniProtKB-KW"/>
</dbReference>
<evidence type="ECO:0000256" key="1">
    <source>
        <dbReference type="ARBA" id="ARBA00004141"/>
    </source>
</evidence>
<comment type="caution">
    <text evidence="8">The sequence shown here is derived from an EMBL/GenBank/DDBJ whole genome shotgun (WGS) entry which is preliminary data.</text>
</comment>
<feature type="transmembrane region" description="Helical" evidence="6">
    <location>
        <begin position="217"/>
        <end position="238"/>
    </location>
</feature>
<keyword evidence="2 6" id="KW-0812">Transmembrane</keyword>
<keyword evidence="5" id="KW-0046">Antibiotic resistance</keyword>
<dbReference type="PANTHER" id="PTHR43229:SF2">
    <property type="entry name" value="NODULATION PROTEIN J"/>
    <property type="match status" value="1"/>
</dbReference>
<evidence type="ECO:0000256" key="5">
    <source>
        <dbReference type="ARBA" id="ARBA00023251"/>
    </source>
</evidence>
<dbReference type="InterPro" id="IPR000412">
    <property type="entry name" value="ABC_2_transport"/>
</dbReference>
<keyword evidence="9" id="KW-1185">Reference proteome</keyword>
<evidence type="ECO:0000256" key="3">
    <source>
        <dbReference type="ARBA" id="ARBA00022989"/>
    </source>
</evidence>
<dbReference type="PANTHER" id="PTHR43229">
    <property type="entry name" value="NODULATION PROTEIN J"/>
    <property type="match status" value="1"/>
</dbReference>
<comment type="subcellular location">
    <subcellularLocation>
        <location evidence="1">Membrane</location>
        <topology evidence="1">Multi-pass membrane protein</topology>
    </subcellularLocation>
</comment>
<evidence type="ECO:0000313" key="8">
    <source>
        <dbReference type="EMBL" id="MDR7302637.1"/>
    </source>
</evidence>
<dbReference type="Proteomes" id="UP001180845">
    <property type="component" value="Unassembled WGS sequence"/>
</dbReference>
<sequence length="247" mass="25817">MNLLLLHARYQFLETIRVPIAVIGTVGFPALFMLLFVVSNPAVGGQPAAATLAAGQMSLFAVISASMFNLGAGVAEDRAKPWHPHLRTLPVGPAAQLGGRLLNAQLLALISLLPVTLTAMLFTRAHASPGELAAALLALLLAGLPFAFPGLATGYSLPLKAVIPVVQLLLLPMAFAGGLFLPPMLFPEWLDAVSQALPTRAVRDLVVGALTDTAPGAIAPLVAAGWTLVLGALAVVAYRRDEGRRFR</sequence>
<evidence type="ECO:0000256" key="4">
    <source>
        <dbReference type="ARBA" id="ARBA00023136"/>
    </source>
</evidence>
<dbReference type="InterPro" id="IPR013525">
    <property type="entry name" value="ABC2_TM"/>
</dbReference>
<dbReference type="GO" id="GO:0043190">
    <property type="term" value="C:ATP-binding cassette (ABC) transporter complex"/>
    <property type="evidence" value="ECO:0007669"/>
    <property type="project" value="InterPro"/>
</dbReference>
<dbReference type="RefSeq" id="WP_310274332.1">
    <property type="nucleotide sequence ID" value="NZ_JAVDXW010000001.1"/>
</dbReference>
<dbReference type="AlphaFoldDB" id="A0AAE4CP14"/>
<evidence type="ECO:0000259" key="7">
    <source>
        <dbReference type="Pfam" id="PF01061"/>
    </source>
</evidence>
<feature type="transmembrane region" description="Helical" evidence="6">
    <location>
        <begin position="132"/>
        <end position="154"/>
    </location>
</feature>
<dbReference type="InterPro" id="IPR051784">
    <property type="entry name" value="Nod_factor_ABC_transporter"/>
</dbReference>
<name>A0AAE4CP14_9ACTN</name>
<feature type="domain" description="ABC-2 type transporter transmembrane" evidence="7">
    <location>
        <begin position="8"/>
        <end position="207"/>
    </location>
</feature>
<dbReference type="EMBL" id="JAVDXW010000001">
    <property type="protein sequence ID" value="MDR7302637.1"/>
    <property type="molecule type" value="Genomic_DNA"/>
</dbReference>
<reference evidence="8" key="1">
    <citation type="submission" date="2023-07" db="EMBL/GenBank/DDBJ databases">
        <title>Sequencing the genomes of 1000 actinobacteria strains.</title>
        <authorList>
            <person name="Klenk H.-P."/>
        </authorList>
    </citation>
    <scope>NUCLEOTIDE SEQUENCE</scope>
    <source>
        <strain evidence="8">DSM 45977</strain>
    </source>
</reference>
<evidence type="ECO:0000256" key="6">
    <source>
        <dbReference type="SAM" id="Phobius"/>
    </source>
</evidence>
<organism evidence="8 9">
    <name type="scientific">Haloactinomyces albus</name>
    <dbReference type="NCBI Taxonomy" id="1352928"/>
    <lineage>
        <taxon>Bacteria</taxon>
        <taxon>Bacillati</taxon>
        <taxon>Actinomycetota</taxon>
        <taxon>Actinomycetes</taxon>
        <taxon>Actinopolysporales</taxon>
        <taxon>Actinopolysporaceae</taxon>
        <taxon>Haloactinomyces</taxon>
    </lineage>
</organism>
<dbReference type="GO" id="GO:0140359">
    <property type="term" value="F:ABC-type transporter activity"/>
    <property type="evidence" value="ECO:0007669"/>
    <property type="project" value="InterPro"/>
</dbReference>
<feature type="transmembrane region" description="Helical" evidence="6">
    <location>
        <begin position="50"/>
        <end position="70"/>
    </location>
</feature>
<accession>A0AAE4CP14</accession>
<gene>
    <name evidence="8" type="ORF">JOF55_002818</name>
</gene>
<feature type="transmembrane region" description="Helical" evidence="6">
    <location>
        <begin position="106"/>
        <end position="126"/>
    </location>
</feature>
<keyword evidence="3 6" id="KW-1133">Transmembrane helix</keyword>
<dbReference type="PIRSF" id="PIRSF006648">
    <property type="entry name" value="DrrB"/>
    <property type="match status" value="1"/>
</dbReference>
<feature type="transmembrane region" description="Helical" evidence="6">
    <location>
        <begin position="20"/>
        <end position="38"/>
    </location>
</feature>
<feature type="transmembrane region" description="Helical" evidence="6">
    <location>
        <begin position="161"/>
        <end position="181"/>
    </location>
</feature>
<evidence type="ECO:0000313" key="9">
    <source>
        <dbReference type="Proteomes" id="UP001180845"/>
    </source>
</evidence>
<protein>
    <submittedName>
        <fullName evidence="8">ABC-2 type transport system permease protein</fullName>
    </submittedName>
</protein>
<evidence type="ECO:0000256" key="2">
    <source>
        <dbReference type="ARBA" id="ARBA00022692"/>
    </source>
</evidence>
<proteinExistence type="predicted"/>